<dbReference type="InterPro" id="IPR011032">
    <property type="entry name" value="GroES-like_sf"/>
</dbReference>
<dbReference type="GO" id="GO:0070402">
    <property type="term" value="F:NADPH binding"/>
    <property type="evidence" value="ECO:0007669"/>
    <property type="project" value="TreeGrafter"/>
</dbReference>
<evidence type="ECO:0000313" key="5">
    <source>
        <dbReference type="Proteomes" id="UP000234341"/>
    </source>
</evidence>
<sequence length="334" mass="35024">MKAIEIREYGGPEVLQATQRPDPEPKAGEILIRVAAAGINRPDVFQRTGNYPVPPGASDLPGLEVAGVVVGGDLSNPANRFGLKVGDRVCALVQGGGYAELCTAPIEQCLPVPEGLSDIEAAALPETFFTVWSNVFDRGQLGKGPRGAAETLLIQGGSSGIGTTAIQIAKAMGFKVFVTAGSDDKCKACEALGADRAINYKTQDFAAEVKALTEGKGVDVILDMVAGSYLARELSCIADDGRIVIIALLGGGKAEIPLGDILRRRITVTGSTLRPRPASFKGAIAQALHQSVWPLLASGKIKPVIYKVFPAAQAADAHRLMESSEHTGKIVLTW</sequence>
<reference evidence="4 5" key="1">
    <citation type="submission" date="2017-12" db="EMBL/GenBank/DDBJ databases">
        <title>Genome sequence of the active heterotrophic nitrifier-denitrifier, Cupriavidus pauculus UM1.</title>
        <authorList>
            <person name="Putonti C."/>
            <person name="Castignetti D."/>
        </authorList>
    </citation>
    <scope>NUCLEOTIDE SEQUENCE [LARGE SCALE GENOMIC DNA]</scope>
    <source>
        <strain evidence="4 5">UM1</strain>
    </source>
</reference>
<comment type="caution">
    <text evidence="4">The sequence shown here is derived from an EMBL/GenBank/DDBJ whole genome shotgun (WGS) entry which is preliminary data.</text>
</comment>
<dbReference type="InterPro" id="IPR013149">
    <property type="entry name" value="ADH-like_C"/>
</dbReference>
<protein>
    <submittedName>
        <fullName evidence="4">NAD(P)H-quinone oxidoreductase</fullName>
    </submittedName>
</protein>
<evidence type="ECO:0000313" key="4">
    <source>
        <dbReference type="EMBL" id="PLP98651.1"/>
    </source>
</evidence>
<keyword evidence="1" id="KW-0521">NADP</keyword>
<evidence type="ECO:0000256" key="2">
    <source>
        <dbReference type="ARBA" id="ARBA00023002"/>
    </source>
</evidence>
<dbReference type="AlphaFoldDB" id="A0A2N5C8W7"/>
<dbReference type="InterPro" id="IPR020843">
    <property type="entry name" value="ER"/>
</dbReference>
<dbReference type="NCBIfam" id="TIGR02824">
    <property type="entry name" value="quinone_pig3"/>
    <property type="match status" value="1"/>
</dbReference>
<dbReference type="RefSeq" id="WP_101683267.1">
    <property type="nucleotide sequence ID" value="NZ_PJRP01000010.1"/>
</dbReference>
<dbReference type="PANTHER" id="PTHR48106:SF8">
    <property type="entry name" value="OS02G0805600 PROTEIN"/>
    <property type="match status" value="1"/>
</dbReference>
<dbReference type="InterPro" id="IPR013154">
    <property type="entry name" value="ADH-like_N"/>
</dbReference>
<dbReference type="InterPro" id="IPR014189">
    <property type="entry name" value="Quinone_OxRdtase_PIG3"/>
</dbReference>
<evidence type="ECO:0000256" key="1">
    <source>
        <dbReference type="ARBA" id="ARBA00022857"/>
    </source>
</evidence>
<dbReference type="SUPFAM" id="SSF50129">
    <property type="entry name" value="GroES-like"/>
    <property type="match status" value="1"/>
</dbReference>
<dbReference type="PANTHER" id="PTHR48106">
    <property type="entry name" value="QUINONE OXIDOREDUCTASE PIG3-RELATED"/>
    <property type="match status" value="1"/>
</dbReference>
<dbReference type="STRING" id="82633.GCA_000974605_02827"/>
<dbReference type="Gene3D" id="3.40.50.720">
    <property type="entry name" value="NAD(P)-binding Rossmann-like Domain"/>
    <property type="match status" value="1"/>
</dbReference>
<dbReference type="SUPFAM" id="SSF51735">
    <property type="entry name" value="NAD(P)-binding Rossmann-fold domains"/>
    <property type="match status" value="1"/>
</dbReference>
<accession>A0A2N5C8W7</accession>
<feature type="domain" description="Enoyl reductase (ER)" evidence="3">
    <location>
        <begin position="10"/>
        <end position="332"/>
    </location>
</feature>
<evidence type="ECO:0000259" key="3">
    <source>
        <dbReference type="SMART" id="SM00829"/>
    </source>
</evidence>
<dbReference type="SMART" id="SM00829">
    <property type="entry name" value="PKS_ER"/>
    <property type="match status" value="1"/>
</dbReference>
<keyword evidence="2" id="KW-0560">Oxidoreductase</keyword>
<dbReference type="Pfam" id="PF08240">
    <property type="entry name" value="ADH_N"/>
    <property type="match status" value="1"/>
</dbReference>
<dbReference type="InterPro" id="IPR036291">
    <property type="entry name" value="NAD(P)-bd_dom_sf"/>
</dbReference>
<dbReference type="CDD" id="cd05276">
    <property type="entry name" value="p53_inducible_oxidoreductase"/>
    <property type="match status" value="1"/>
</dbReference>
<dbReference type="Proteomes" id="UP000234341">
    <property type="component" value="Unassembled WGS sequence"/>
</dbReference>
<dbReference type="GO" id="GO:0016651">
    <property type="term" value="F:oxidoreductase activity, acting on NAD(P)H"/>
    <property type="evidence" value="ECO:0007669"/>
    <property type="project" value="TreeGrafter"/>
</dbReference>
<dbReference type="EMBL" id="PJRP01000010">
    <property type="protein sequence ID" value="PLP98651.1"/>
    <property type="molecule type" value="Genomic_DNA"/>
</dbReference>
<proteinExistence type="predicted"/>
<dbReference type="Gene3D" id="3.90.180.10">
    <property type="entry name" value="Medium-chain alcohol dehydrogenases, catalytic domain"/>
    <property type="match status" value="1"/>
</dbReference>
<gene>
    <name evidence="4" type="ORF">CYJ10_20310</name>
</gene>
<name>A0A2N5C8W7_9BURK</name>
<dbReference type="OrthoDB" id="9780520at2"/>
<organism evidence="4 5">
    <name type="scientific">Cupriavidus pauculus</name>
    <dbReference type="NCBI Taxonomy" id="82633"/>
    <lineage>
        <taxon>Bacteria</taxon>
        <taxon>Pseudomonadati</taxon>
        <taxon>Pseudomonadota</taxon>
        <taxon>Betaproteobacteria</taxon>
        <taxon>Burkholderiales</taxon>
        <taxon>Burkholderiaceae</taxon>
        <taxon>Cupriavidus</taxon>
    </lineage>
</organism>
<dbReference type="Pfam" id="PF00107">
    <property type="entry name" value="ADH_zinc_N"/>
    <property type="match status" value="1"/>
</dbReference>